<sequence>MSVLVFSVSHRGNAVQFSVDGAQTLGDLRQRLAQQFGVAPQQQRLLLKGEVGASPAGDSMPIASLIPAHSRIVLIGTPAAELAAYLKGNEQREEGRSNYEKYRATTVFQTRDPMEYSEYGFLKFETLPGLVHQASALAMLRRLARDEGVRGIMRKRQYSVGILLELHPNERTILGYNRNRGQVIALRLRTDDLEGFRDFDAVRKVLMHELAHMVWDEHDERFHRLNRELCQELDELDWTRRGQTVGGGAPSSGPRFQQTTVEDSDSAHVDGGALTSKGFVLGGSAPQLPPAPGNSDTAAGQQSRRDLAFQAWQRRKK</sequence>
<dbReference type="PANTHER" id="PTHR47795:SF1">
    <property type="entry name" value="DNA-DEPENDENT METALLOPROTEASE WSS1 HOMOLOG 2"/>
    <property type="match status" value="1"/>
</dbReference>
<dbReference type="Proteomes" id="UP001140074">
    <property type="component" value="Unassembled WGS sequence"/>
</dbReference>
<dbReference type="PANTHER" id="PTHR47795">
    <property type="entry name" value="UBIQUITIN AND WLM DOMAIN-CONTAINING METALLOPROTEASE SPCC1442.07C"/>
    <property type="match status" value="1"/>
</dbReference>
<dbReference type="SUPFAM" id="SSF54236">
    <property type="entry name" value="Ubiquitin-like"/>
    <property type="match status" value="1"/>
</dbReference>
<dbReference type="AlphaFoldDB" id="A0A9W8M5H2"/>
<accession>A0A9W8M5H2</accession>
<evidence type="ECO:0000259" key="2">
    <source>
        <dbReference type="PROSITE" id="PS50053"/>
    </source>
</evidence>
<dbReference type="InterPro" id="IPR000626">
    <property type="entry name" value="Ubiquitin-like_dom"/>
</dbReference>
<keyword evidence="5" id="KW-1185">Reference proteome</keyword>
<evidence type="ECO:0000313" key="5">
    <source>
        <dbReference type="Proteomes" id="UP001140074"/>
    </source>
</evidence>
<dbReference type="Pfam" id="PF00240">
    <property type="entry name" value="ubiquitin"/>
    <property type="match status" value="1"/>
</dbReference>
<reference evidence="4" key="1">
    <citation type="submission" date="2022-07" db="EMBL/GenBank/DDBJ databases">
        <title>Phylogenomic reconstructions and comparative analyses of Kickxellomycotina fungi.</title>
        <authorList>
            <person name="Reynolds N.K."/>
            <person name="Stajich J.E."/>
            <person name="Barry K."/>
            <person name="Grigoriev I.V."/>
            <person name="Crous P."/>
            <person name="Smith M.E."/>
        </authorList>
    </citation>
    <scope>NUCLEOTIDE SEQUENCE</scope>
    <source>
        <strain evidence="4">RSA 476</strain>
    </source>
</reference>
<dbReference type="InterPro" id="IPR029071">
    <property type="entry name" value="Ubiquitin-like_domsf"/>
</dbReference>
<dbReference type="Gene3D" id="3.10.20.90">
    <property type="entry name" value="Phosphatidylinositol 3-kinase Catalytic Subunit, Chain A, domain 1"/>
    <property type="match status" value="1"/>
</dbReference>
<organism evidence="4 5">
    <name type="scientific">Coemansia aciculifera</name>
    <dbReference type="NCBI Taxonomy" id="417176"/>
    <lineage>
        <taxon>Eukaryota</taxon>
        <taxon>Fungi</taxon>
        <taxon>Fungi incertae sedis</taxon>
        <taxon>Zoopagomycota</taxon>
        <taxon>Kickxellomycotina</taxon>
        <taxon>Kickxellomycetes</taxon>
        <taxon>Kickxellales</taxon>
        <taxon>Kickxellaceae</taxon>
        <taxon>Coemansia</taxon>
    </lineage>
</organism>
<name>A0A9W8M5H2_9FUNG</name>
<evidence type="ECO:0000256" key="1">
    <source>
        <dbReference type="SAM" id="MobiDB-lite"/>
    </source>
</evidence>
<dbReference type="Pfam" id="PF08325">
    <property type="entry name" value="WLM"/>
    <property type="match status" value="1"/>
</dbReference>
<feature type="domain" description="WLM" evidence="3">
    <location>
        <begin position="112"/>
        <end position="317"/>
    </location>
</feature>
<dbReference type="PROSITE" id="PS51397">
    <property type="entry name" value="WLM"/>
    <property type="match status" value="1"/>
</dbReference>
<dbReference type="EMBL" id="JANBUY010000161">
    <property type="protein sequence ID" value="KAJ2862563.1"/>
    <property type="molecule type" value="Genomic_DNA"/>
</dbReference>
<gene>
    <name evidence="4" type="ORF">GGH94_004183</name>
</gene>
<feature type="region of interest" description="Disordered" evidence="1">
    <location>
        <begin position="241"/>
        <end position="317"/>
    </location>
</feature>
<dbReference type="InterPro" id="IPR013536">
    <property type="entry name" value="WLM_dom"/>
</dbReference>
<protein>
    <recommendedName>
        <fullName evidence="6">WLM-domain-containing protein</fullName>
    </recommendedName>
</protein>
<evidence type="ECO:0000313" key="4">
    <source>
        <dbReference type="EMBL" id="KAJ2862563.1"/>
    </source>
</evidence>
<dbReference type="PROSITE" id="PS50053">
    <property type="entry name" value="UBIQUITIN_2"/>
    <property type="match status" value="1"/>
</dbReference>
<evidence type="ECO:0008006" key="6">
    <source>
        <dbReference type="Google" id="ProtNLM"/>
    </source>
</evidence>
<evidence type="ECO:0000259" key="3">
    <source>
        <dbReference type="PROSITE" id="PS51397"/>
    </source>
</evidence>
<proteinExistence type="predicted"/>
<comment type="caution">
    <text evidence="4">The sequence shown here is derived from an EMBL/GenBank/DDBJ whole genome shotgun (WGS) entry which is preliminary data.</text>
</comment>
<dbReference type="GO" id="GO:0070628">
    <property type="term" value="F:proteasome binding"/>
    <property type="evidence" value="ECO:0007669"/>
    <property type="project" value="TreeGrafter"/>
</dbReference>
<feature type="domain" description="Ubiquitin-like" evidence="2">
    <location>
        <begin position="1"/>
        <end position="51"/>
    </location>
</feature>